<dbReference type="OrthoDB" id="9799173at2"/>
<protein>
    <recommendedName>
        <fullName evidence="1">Antitoxin SocA-like Panacea domain-containing protein</fullName>
    </recommendedName>
</protein>
<gene>
    <name evidence="2" type="ORF">AHMF7616_04057</name>
</gene>
<dbReference type="RefSeq" id="WP_115374431.1">
    <property type="nucleotide sequence ID" value="NZ_QASA01000001.1"/>
</dbReference>
<dbReference type="AlphaFoldDB" id="A0A369QQB4"/>
<dbReference type="Pfam" id="PF13274">
    <property type="entry name" value="SocA_Panacea"/>
    <property type="match status" value="1"/>
</dbReference>
<proteinExistence type="predicted"/>
<keyword evidence="3" id="KW-1185">Reference proteome</keyword>
<name>A0A369QQB4_9BACT</name>
<evidence type="ECO:0000313" key="3">
    <source>
        <dbReference type="Proteomes" id="UP000253919"/>
    </source>
</evidence>
<organism evidence="2 3">
    <name type="scientific">Adhaeribacter pallidiroseus</name>
    <dbReference type="NCBI Taxonomy" id="2072847"/>
    <lineage>
        <taxon>Bacteria</taxon>
        <taxon>Pseudomonadati</taxon>
        <taxon>Bacteroidota</taxon>
        <taxon>Cytophagia</taxon>
        <taxon>Cytophagales</taxon>
        <taxon>Hymenobacteraceae</taxon>
        <taxon>Adhaeribacter</taxon>
    </lineage>
</organism>
<dbReference type="Proteomes" id="UP000253919">
    <property type="component" value="Unassembled WGS sequence"/>
</dbReference>
<comment type="caution">
    <text evidence="2">The sequence shown here is derived from an EMBL/GenBank/DDBJ whole genome shotgun (WGS) entry which is preliminary data.</text>
</comment>
<evidence type="ECO:0000313" key="2">
    <source>
        <dbReference type="EMBL" id="RDC65427.1"/>
    </source>
</evidence>
<evidence type="ECO:0000259" key="1">
    <source>
        <dbReference type="Pfam" id="PF13274"/>
    </source>
</evidence>
<reference evidence="2 3" key="1">
    <citation type="submission" date="2018-04" db="EMBL/GenBank/DDBJ databases">
        <title>Adhaeribacter sp. HMF7616 genome sequencing and assembly.</title>
        <authorList>
            <person name="Kang H."/>
            <person name="Kang J."/>
            <person name="Cha I."/>
            <person name="Kim H."/>
            <person name="Joh K."/>
        </authorList>
    </citation>
    <scope>NUCLEOTIDE SEQUENCE [LARGE SCALE GENOMIC DNA]</scope>
    <source>
        <strain evidence="2 3">HMF7616</strain>
    </source>
</reference>
<dbReference type="EMBL" id="QASA01000001">
    <property type="protein sequence ID" value="RDC65427.1"/>
    <property type="molecule type" value="Genomic_DNA"/>
</dbReference>
<dbReference type="InterPro" id="IPR025272">
    <property type="entry name" value="SocA_Panacea"/>
</dbReference>
<feature type="domain" description="Antitoxin SocA-like Panacea" evidence="1">
    <location>
        <begin position="29"/>
        <end position="121"/>
    </location>
</feature>
<sequence length="150" mass="17315">MQNYDSVTVANYLLALAYKKGIVLNVTKVQKLLFIAYGYFLAHHNQHLFNEPPKAWPYGPVFPKTRKQVDYSKIIDVKDDSLKDIAADPEVTNALNRIIDKYSKFSASQLSEWSHMPGSPWDKTTKEASFTWDYPIPDEYIKDYFSGIEI</sequence>
<accession>A0A369QQB4</accession>